<dbReference type="SUPFAM" id="SSF56281">
    <property type="entry name" value="Metallo-hydrolase/oxidoreductase"/>
    <property type="match status" value="1"/>
</dbReference>
<dbReference type="PANTHER" id="PTHR42978:SF5">
    <property type="entry name" value="METALLO-BETA-LACTAMASE DOMAIN-CONTAINING PROTEIN"/>
    <property type="match status" value="1"/>
</dbReference>
<dbReference type="Gene3D" id="3.60.15.10">
    <property type="entry name" value="Ribonuclease Z/Hydroxyacylglutathione hydrolase-like"/>
    <property type="match status" value="1"/>
</dbReference>
<evidence type="ECO:0000259" key="5">
    <source>
        <dbReference type="Pfam" id="PF00753"/>
    </source>
</evidence>
<dbReference type="InterPro" id="IPR001279">
    <property type="entry name" value="Metallo-B-lactamas"/>
</dbReference>
<evidence type="ECO:0000256" key="4">
    <source>
        <dbReference type="ARBA" id="ARBA00022833"/>
    </source>
</evidence>
<dbReference type="InterPro" id="IPR036866">
    <property type="entry name" value="RibonucZ/Hydroxyglut_hydro"/>
</dbReference>
<evidence type="ECO:0000256" key="3">
    <source>
        <dbReference type="ARBA" id="ARBA00022801"/>
    </source>
</evidence>
<dbReference type="RefSeq" id="XP_037218194.1">
    <property type="nucleotide sequence ID" value="XM_037364952.1"/>
</dbReference>
<keyword evidence="4" id="KW-0862">Zinc</keyword>
<evidence type="ECO:0000256" key="2">
    <source>
        <dbReference type="ARBA" id="ARBA00022723"/>
    </source>
</evidence>
<comment type="caution">
    <text evidence="6">The sequence shown here is derived from an EMBL/GenBank/DDBJ whole genome shotgun (WGS) entry which is preliminary data.</text>
</comment>
<feature type="domain" description="Metallo-beta-lactamase" evidence="5">
    <location>
        <begin position="53"/>
        <end position="204"/>
    </location>
</feature>
<evidence type="ECO:0000256" key="1">
    <source>
        <dbReference type="ARBA" id="ARBA00007749"/>
    </source>
</evidence>
<dbReference type="GO" id="GO:0046872">
    <property type="term" value="F:metal ion binding"/>
    <property type="evidence" value="ECO:0007669"/>
    <property type="project" value="UniProtKB-KW"/>
</dbReference>
<dbReference type="EMBL" id="JACAZF010000007">
    <property type="protein sequence ID" value="KAF7298806.1"/>
    <property type="molecule type" value="Genomic_DNA"/>
</dbReference>
<dbReference type="PANTHER" id="PTHR42978">
    <property type="entry name" value="QUORUM-QUENCHING LACTONASE YTNP-RELATED-RELATED"/>
    <property type="match status" value="1"/>
</dbReference>
<dbReference type="InterPro" id="IPR051013">
    <property type="entry name" value="MBL_superfamily_lactonases"/>
</dbReference>
<keyword evidence="3" id="KW-0378">Hydrolase</keyword>
<dbReference type="OrthoDB" id="10250730at2759"/>
<proteinExistence type="inferred from homology"/>
<accession>A0A8H6SFZ3</accession>
<dbReference type="Proteomes" id="UP000636479">
    <property type="component" value="Unassembled WGS sequence"/>
</dbReference>
<evidence type="ECO:0000313" key="6">
    <source>
        <dbReference type="EMBL" id="KAF7298806.1"/>
    </source>
</evidence>
<keyword evidence="7" id="KW-1185">Reference proteome</keyword>
<dbReference type="AlphaFoldDB" id="A0A8H6SFZ3"/>
<dbReference type="GeneID" id="59347468"/>
<reference evidence="6" key="1">
    <citation type="submission" date="2020-05" db="EMBL/GenBank/DDBJ databases">
        <title>Mycena genomes resolve the evolution of fungal bioluminescence.</title>
        <authorList>
            <person name="Tsai I.J."/>
        </authorList>
    </citation>
    <scope>NUCLEOTIDE SEQUENCE</scope>
    <source>
        <strain evidence="6">171206Taipei</strain>
    </source>
</reference>
<dbReference type="Pfam" id="PF00753">
    <property type="entry name" value="Lactamase_B"/>
    <property type="match status" value="1"/>
</dbReference>
<sequence length="369" mass="40505">MSSYLDLGIPPSSSTVSVKVFDLIPPGDHPKVKVPASFVLDKILPGHEHLAAPVFAFLVEHASTKARLLFDLGPRKDVENCAPAVVEMFQALFPKTDADIVDLIEASGISKNSIQAAIWSHSHVDHSGDMSRFPSSTDLIVSKEMSLETHKENPASTLLPSDIAGRKIIKIDFETKIGDFKAHDYFGDGSFYLLDVPGHQLGHIAGLARVTPTNFVLMGGDSCHHAGVLRPTKLLHSHYPCPGFLLEQSRKSISVEHFASNSVTSNHDEFDLAGQTRPLLRIAEGQWNADHVQAQESADRLTLFDGNPDVFVVLAHDGSLLPLFARNGTFPVDLSEWKGKGWKQQAVWAFLDQENPAFRFNSRNSDSEV</sequence>
<protein>
    <submittedName>
        <fullName evidence="6">Metallo-beta-lactamase superfamily protein</fullName>
    </submittedName>
</protein>
<organism evidence="6 7">
    <name type="scientific">Mycena indigotica</name>
    <dbReference type="NCBI Taxonomy" id="2126181"/>
    <lineage>
        <taxon>Eukaryota</taxon>
        <taxon>Fungi</taxon>
        <taxon>Dikarya</taxon>
        <taxon>Basidiomycota</taxon>
        <taxon>Agaricomycotina</taxon>
        <taxon>Agaricomycetes</taxon>
        <taxon>Agaricomycetidae</taxon>
        <taxon>Agaricales</taxon>
        <taxon>Marasmiineae</taxon>
        <taxon>Mycenaceae</taxon>
        <taxon>Mycena</taxon>
    </lineage>
</organism>
<comment type="similarity">
    <text evidence="1">Belongs to the metallo-beta-lactamase superfamily.</text>
</comment>
<keyword evidence="2" id="KW-0479">Metal-binding</keyword>
<name>A0A8H6SFZ3_9AGAR</name>
<gene>
    <name evidence="6" type="ORF">MIND_00828200</name>
</gene>
<evidence type="ECO:0000313" key="7">
    <source>
        <dbReference type="Proteomes" id="UP000636479"/>
    </source>
</evidence>
<dbReference type="CDD" id="cd07730">
    <property type="entry name" value="metallo-hydrolase-like_MBL-fold"/>
    <property type="match status" value="1"/>
</dbReference>
<dbReference type="GO" id="GO:0016787">
    <property type="term" value="F:hydrolase activity"/>
    <property type="evidence" value="ECO:0007669"/>
    <property type="project" value="UniProtKB-KW"/>
</dbReference>